<dbReference type="AlphaFoldDB" id="A0A853PR88"/>
<sequence length="80" mass="9697">MGRSSFFTKFKNVFGITAKQWIVKQRNRKILDEVMRPDVTVKELMVKFMFDSQVQFTQYCKLHFGCTPKQLIERYRIEKQ</sequence>
<dbReference type="EMBL" id="LIDT01000036">
    <property type="protein sequence ID" value="OCR28930.1"/>
    <property type="molecule type" value="Genomic_DNA"/>
</dbReference>
<dbReference type="PROSITE" id="PS01124">
    <property type="entry name" value="HTH_ARAC_FAMILY_2"/>
    <property type="match status" value="1"/>
</dbReference>
<dbReference type="GO" id="GO:0043565">
    <property type="term" value="F:sequence-specific DNA binding"/>
    <property type="evidence" value="ECO:0007669"/>
    <property type="project" value="InterPro"/>
</dbReference>
<name>A0A853PR88_BACFG</name>
<protein>
    <recommendedName>
        <fullName evidence="2">HTH araC/xylS-type domain-containing protein</fullName>
    </recommendedName>
</protein>
<dbReference type="InterPro" id="IPR050959">
    <property type="entry name" value="MarA-like"/>
</dbReference>
<dbReference type="PANTHER" id="PTHR47504">
    <property type="entry name" value="RIGHT ORIGIN-BINDING PROTEIN"/>
    <property type="match status" value="1"/>
</dbReference>
<reference evidence="3 4" key="1">
    <citation type="journal article" date="2016" name="PLoS ONE">
        <title>Genomic Diversity of Enterotoxigenic Strains of Bacteroides fragilis.</title>
        <authorList>
            <person name="Pierce J.V."/>
            <person name="Bernstein H.D."/>
        </authorList>
    </citation>
    <scope>NUCLEOTIDE SEQUENCE [LARGE SCALE GENOMIC DNA]</scope>
    <source>
        <strain evidence="3 4">20793-3</strain>
    </source>
</reference>
<comment type="caution">
    <text evidence="3">The sequence shown here is derived from an EMBL/GenBank/DDBJ whole genome shotgun (WGS) entry which is preliminary data.</text>
</comment>
<evidence type="ECO:0000313" key="3">
    <source>
        <dbReference type="EMBL" id="OCR28930.1"/>
    </source>
</evidence>
<feature type="domain" description="HTH araC/xylS-type" evidence="2">
    <location>
        <begin position="1"/>
        <end position="74"/>
    </location>
</feature>
<dbReference type="Gene3D" id="1.10.10.60">
    <property type="entry name" value="Homeodomain-like"/>
    <property type="match status" value="1"/>
</dbReference>
<evidence type="ECO:0000256" key="1">
    <source>
        <dbReference type="ARBA" id="ARBA00023125"/>
    </source>
</evidence>
<dbReference type="GO" id="GO:0003700">
    <property type="term" value="F:DNA-binding transcription factor activity"/>
    <property type="evidence" value="ECO:0007669"/>
    <property type="project" value="InterPro"/>
</dbReference>
<evidence type="ECO:0000313" key="4">
    <source>
        <dbReference type="Proteomes" id="UP000093197"/>
    </source>
</evidence>
<dbReference type="SMART" id="SM00342">
    <property type="entry name" value="HTH_ARAC"/>
    <property type="match status" value="1"/>
</dbReference>
<evidence type="ECO:0000259" key="2">
    <source>
        <dbReference type="PROSITE" id="PS01124"/>
    </source>
</evidence>
<dbReference type="InterPro" id="IPR018060">
    <property type="entry name" value="HTH_AraC"/>
</dbReference>
<proteinExistence type="predicted"/>
<dbReference type="Proteomes" id="UP000093197">
    <property type="component" value="Unassembled WGS sequence"/>
</dbReference>
<dbReference type="Pfam" id="PF12833">
    <property type="entry name" value="HTH_18"/>
    <property type="match status" value="1"/>
</dbReference>
<gene>
    <name evidence="3" type="ORF">AC094_34770</name>
</gene>
<keyword evidence="1" id="KW-0238">DNA-binding</keyword>
<organism evidence="3 4">
    <name type="scientific">Bacteroides fragilis</name>
    <dbReference type="NCBI Taxonomy" id="817"/>
    <lineage>
        <taxon>Bacteria</taxon>
        <taxon>Pseudomonadati</taxon>
        <taxon>Bacteroidota</taxon>
        <taxon>Bacteroidia</taxon>
        <taxon>Bacteroidales</taxon>
        <taxon>Bacteroidaceae</taxon>
        <taxon>Bacteroides</taxon>
    </lineage>
</organism>
<dbReference type="PANTHER" id="PTHR47504:SF5">
    <property type="entry name" value="RIGHT ORIGIN-BINDING PROTEIN"/>
    <property type="match status" value="1"/>
</dbReference>
<accession>A0A853PR88</accession>